<sequence length="96" mass="11278">MILLYLGFGLEFVEDDEEGEQGFDDGFRGSSDWNLLKMMKKGSRVLMMDSEEARARFKHLALLHDYDELLMETEAKKRKLQKTIAKRLKLTTEVKY</sequence>
<keyword evidence="2" id="KW-1185">Reference proteome</keyword>
<evidence type="ECO:0000313" key="1">
    <source>
        <dbReference type="EMBL" id="ONK74396.1"/>
    </source>
</evidence>
<dbReference type="PANTHER" id="PTHR34807">
    <property type="entry name" value="OS08G0270800 PROTEIN"/>
    <property type="match status" value="1"/>
</dbReference>
<dbReference type="PANTHER" id="PTHR34807:SF3">
    <property type="entry name" value="OS08G0270800 PROTEIN"/>
    <property type="match status" value="1"/>
</dbReference>
<dbReference type="EMBL" id="CM007383">
    <property type="protein sequence ID" value="ONK74396.1"/>
    <property type="molecule type" value="Genomic_DNA"/>
</dbReference>
<dbReference type="Proteomes" id="UP000243459">
    <property type="component" value="Chromosome 3"/>
</dbReference>
<dbReference type="Gramene" id="ONK74396">
    <property type="protein sequence ID" value="ONK74396"/>
    <property type="gene ID" value="A4U43_C03F5790"/>
</dbReference>
<protein>
    <submittedName>
        <fullName evidence="1">Uncharacterized protein</fullName>
    </submittedName>
</protein>
<name>A0A5P1F7P7_ASPOF</name>
<proteinExistence type="predicted"/>
<accession>A0A5P1F7P7</accession>
<evidence type="ECO:0000313" key="2">
    <source>
        <dbReference type="Proteomes" id="UP000243459"/>
    </source>
</evidence>
<organism evidence="1 2">
    <name type="scientific">Asparagus officinalis</name>
    <name type="common">Garden asparagus</name>
    <dbReference type="NCBI Taxonomy" id="4686"/>
    <lineage>
        <taxon>Eukaryota</taxon>
        <taxon>Viridiplantae</taxon>
        <taxon>Streptophyta</taxon>
        <taxon>Embryophyta</taxon>
        <taxon>Tracheophyta</taxon>
        <taxon>Spermatophyta</taxon>
        <taxon>Magnoliopsida</taxon>
        <taxon>Liliopsida</taxon>
        <taxon>Asparagales</taxon>
        <taxon>Asparagaceae</taxon>
        <taxon>Asparagoideae</taxon>
        <taxon>Asparagus</taxon>
    </lineage>
</organism>
<dbReference type="AlphaFoldDB" id="A0A5P1F7P7"/>
<reference evidence="2" key="1">
    <citation type="journal article" date="2017" name="Nat. Commun.">
        <title>The asparagus genome sheds light on the origin and evolution of a young Y chromosome.</title>
        <authorList>
            <person name="Harkess A."/>
            <person name="Zhou J."/>
            <person name="Xu C."/>
            <person name="Bowers J.E."/>
            <person name="Van der Hulst R."/>
            <person name="Ayyampalayam S."/>
            <person name="Mercati F."/>
            <person name="Riccardi P."/>
            <person name="McKain M.R."/>
            <person name="Kakrana A."/>
            <person name="Tang H."/>
            <person name="Ray J."/>
            <person name="Groenendijk J."/>
            <person name="Arikit S."/>
            <person name="Mathioni S.M."/>
            <person name="Nakano M."/>
            <person name="Shan H."/>
            <person name="Telgmann-Rauber A."/>
            <person name="Kanno A."/>
            <person name="Yue Z."/>
            <person name="Chen H."/>
            <person name="Li W."/>
            <person name="Chen Y."/>
            <person name="Xu X."/>
            <person name="Zhang Y."/>
            <person name="Luo S."/>
            <person name="Chen H."/>
            <person name="Gao J."/>
            <person name="Mao Z."/>
            <person name="Pires J.C."/>
            <person name="Luo M."/>
            <person name="Kudrna D."/>
            <person name="Wing R.A."/>
            <person name="Meyers B.C."/>
            <person name="Yi K."/>
            <person name="Kong H."/>
            <person name="Lavrijsen P."/>
            <person name="Sunseri F."/>
            <person name="Falavigna A."/>
            <person name="Ye Y."/>
            <person name="Leebens-Mack J.H."/>
            <person name="Chen G."/>
        </authorList>
    </citation>
    <scope>NUCLEOTIDE SEQUENCE [LARGE SCALE GENOMIC DNA]</scope>
    <source>
        <strain evidence="2">cv. DH0086</strain>
    </source>
</reference>
<gene>
    <name evidence="1" type="ORF">A4U43_C03F5790</name>
</gene>